<dbReference type="VEuPathDB" id="TriTrypDB:TcG_07847"/>
<dbReference type="GO" id="GO:0003697">
    <property type="term" value="F:single-stranded DNA binding"/>
    <property type="evidence" value="ECO:0007669"/>
    <property type="project" value="InterPro"/>
</dbReference>
<organism evidence="2 3">
    <name type="scientific">Trypanosoma cruzi</name>
    <dbReference type="NCBI Taxonomy" id="5693"/>
    <lineage>
        <taxon>Eukaryota</taxon>
        <taxon>Discoba</taxon>
        <taxon>Euglenozoa</taxon>
        <taxon>Kinetoplastea</taxon>
        <taxon>Metakinetoplastina</taxon>
        <taxon>Trypanosomatida</taxon>
        <taxon>Trypanosomatidae</taxon>
        <taxon>Trypanosoma</taxon>
        <taxon>Schizotrypanum</taxon>
    </lineage>
</organism>
<evidence type="ECO:0000313" key="3">
    <source>
        <dbReference type="Proteomes" id="UP000246121"/>
    </source>
</evidence>
<dbReference type="InterPro" id="IPR013610">
    <property type="entry name" value="ArdC_N"/>
</dbReference>
<sequence length="449" mass="50784">MMRRSRPCGVVFTPAMPHLEGFLSRHVRPDHPLRHHPMWLSESDLSNCPNWKFDATSVQNSGERRMAKNMPMVVAQVPMSLDLFNMDQLLPESEAHWQLPIATAATSVSSMRPYEGQAQRQLEHRRMTCGFESNWWGTRNQWRKRGCHLDPKAVPSVLAFHKMTRLVHISMFSGGKEMLKDYFVSGKTGILRQLSASNELSQLAVNFCFLVKTHFERHGFQSPLYFSRTSLRSARIAIRPDAEPLDLSPLDEYEYNWPGAMAHTSHDVEVYTQYYHLSQVIFPENYRIPPNVLEAERENPGVPINGKTGEVLKIPELQYEAILNSPSPELASLIARDHESEPADSFSELESPKTVRGRSLWYLPHDLLETGGLVDVNSVPVEVMGGQEGQKKLWRLLYNVEQLLLPVEGYKAVGRIGWMAQSAGKQLSDFSDGNADAVTGVGGEPNFPF</sequence>
<evidence type="ECO:0000259" key="1">
    <source>
        <dbReference type="Pfam" id="PF08401"/>
    </source>
</evidence>
<dbReference type="VEuPathDB" id="TriTrypDB:TcCL_NonESM06495"/>
<dbReference type="VEuPathDB" id="TriTrypDB:TCSYLVIO_000123"/>
<dbReference type="Pfam" id="PF08401">
    <property type="entry name" value="ArdcN"/>
    <property type="match status" value="1"/>
</dbReference>
<dbReference type="VEuPathDB" id="TriTrypDB:TcCLB.510509.30"/>
<dbReference type="VEuPathDB" id="TriTrypDB:TcCLB.509461.70"/>
<dbReference type="VEuPathDB" id="TriTrypDB:C4B63_16g291"/>
<protein>
    <recommendedName>
        <fullName evidence="1">N-terminal domain-containing protein</fullName>
    </recommendedName>
</protein>
<evidence type="ECO:0000313" key="2">
    <source>
        <dbReference type="EMBL" id="PWU97253.1"/>
    </source>
</evidence>
<feature type="domain" description="N-terminal" evidence="1">
    <location>
        <begin position="87"/>
        <end position="150"/>
    </location>
</feature>
<gene>
    <name evidence="2" type="ORF">C4B63_16g291</name>
</gene>
<dbReference type="VEuPathDB" id="TriTrypDB:TCDM_08717"/>
<accession>A0A2V2VSG3</accession>
<dbReference type="EMBL" id="PRFA01000016">
    <property type="protein sequence ID" value="PWU97253.1"/>
    <property type="molecule type" value="Genomic_DNA"/>
</dbReference>
<name>A0A2V2VSG3_TRYCR</name>
<dbReference type="Proteomes" id="UP000246121">
    <property type="component" value="Unassembled WGS sequence"/>
</dbReference>
<dbReference type="VEuPathDB" id="TriTrypDB:TcBrA4_0137780"/>
<dbReference type="VEuPathDB" id="TriTrypDB:TcYC6_0032710"/>
<reference evidence="2 3" key="1">
    <citation type="journal article" date="2018" name="Microb. Genom.">
        <title>Expanding an expanded genome: long-read sequencing of Trypanosoma cruzi.</title>
        <authorList>
            <person name="Berna L."/>
            <person name="Rodriguez M."/>
            <person name="Chiribao M.L."/>
            <person name="Parodi-Talice A."/>
            <person name="Pita S."/>
            <person name="Rijo G."/>
            <person name="Alvarez-Valin F."/>
            <person name="Robello C."/>
        </authorList>
    </citation>
    <scope>NUCLEOTIDE SEQUENCE [LARGE SCALE GENOMIC DNA]</scope>
    <source>
        <strain evidence="2 3">Dm28c</strain>
    </source>
</reference>
<proteinExistence type="predicted"/>
<comment type="caution">
    <text evidence="2">The sequence shown here is derived from an EMBL/GenBank/DDBJ whole genome shotgun (WGS) entry which is preliminary data.</text>
</comment>
<dbReference type="VEuPathDB" id="TriTrypDB:Tc_MARK_9374"/>
<dbReference type="VEuPathDB" id="TriTrypDB:ECC02_002030"/>
<dbReference type="VEuPathDB" id="TriTrypDB:C3747_21g340"/>
<dbReference type="AlphaFoldDB" id="A0A2V2VSG3"/>